<accession>A0A8J5K5A7</accession>
<organism evidence="1 2">
    <name type="scientific">Homarus americanus</name>
    <name type="common">American lobster</name>
    <dbReference type="NCBI Taxonomy" id="6706"/>
    <lineage>
        <taxon>Eukaryota</taxon>
        <taxon>Metazoa</taxon>
        <taxon>Ecdysozoa</taxon>
        <taxon>Arthropoda</taxon>
        <taxon>Crustacea</taxon>
        <taxon>Multicrustacea</taxon>
        <taxon>Malacostraca</taxon>
        <taxon>Eumalacostraca</taxon>
        <taxon>Eucarida</taxon>
        <taxon>Decapoda</taxon>
        <taxon>Pleocyemata</taxon>
        <taxon>Astacidea</taxon>
        <taxon>Nephropoidea</taxon>
        <taxon>Nephropidae</taxon>
        <taxon>Homarus</taxon>
    </lineage>
</organism>
<dbReference type="AlphaFoldDB" id="A0A8J5K5A7"/>
<evidence type="ECO:0000313" key="1">
    <source>
        <dbReference type="EMBL" id="KAG7167744.1"/>
    </source>
</evidence>
<name>A0A8J5K5A7_HOMAM</name>
<proteinExistence type="predicted"/>
<sequence length="130" mass="14912">MTITDCHSPWMMERANFSLTTYMYWNNTVARDLNARPAFDISVVRAVDVAECVAAVRTPVRTLPRGASVPCDGRRTTAKTDRIFLPGERFDVLLRFLWLPQSYVVVMPIPQTTSLVQITSRWFVMENSLR</sequence>
<protein>
    <submittedName>
        <fullName evidence="1">Uncharacterized protein</fullName>
    </submittedName>
</protein>
<gene>
    <name evidence="1" type="ORF">Hamer_G010130</name>
</gene>
<dbReference type="Proteomes" id="UP000747542">
    <property type="component" value="Unassembled WGS sequence"/>
</dbReference>
<dbReference type="EMBL" id="JAHLQT010021257">
    <property type="protein sequence ID" value="KAG7167744.1"/>
    <property type="molecule type" value="Genomic_DNA"/>
</dbReference>
<keyword evidence="2" id="KW-1185">Reference proteome</keyword>
<comment type="caution">
    <text evidence="1">The sequence shown here is derived from an EMBL/GenBank/DDBJ whole genome shotgun (WGS) entry which is preliminary data.</text>
</comment>
<reference evidence="1" key="1">
    <citation type="journal article" date="2021" name="Sci. Adv.">
        <title>The American lobster genome reveals insights on longevity, neural, and immune adaptations.</title>
        <authorList>
            <person name="Polinski J.M."/>
            <person name="Zimin A.V."/>
            <person name="Clark K.F."/>
            <person name="Kohn A.B."/>
            <person name="Sadowski N."/>
            <person name="Timp W."/>
            <person name="Ptitsyn A."/>
            <person name="Khanna P."/>
            <person name="Romanova D.Y."/>
            <person name="Williams P."/>
            <person name="Greenwood S.J."/>
            <person name="Moroz L.L."/>
            <person name="Walt D.R."/>
            <person name="Bodnar A.G."/>
        </authorList>
    </citation>
    <scope>NUCLEOTIDE SEQUENCE</scope>
    <source>
        <strain evidence="1">GMGI-L3</strain>
    </source>
</reference>
<evidence type="ECO:0000313" key="2">
    <source>
        <dbReference type="Proteomes" id="UP000747542"/>
    </source>
</evidence>